<evidence type="ECO:0000256" key="6">
    <source>
        <dbReference type="ARBA" id="ARBA00022692"/>
    </source>
</evidence>
<dbReference type="InterPro" id="IPR045187">
    <property type="entry name" value="CcO_II"/>
</dbReference>
<organism evidence="17 18">
    <name type="scientific">Haloferax namakaokahaiae</name>
    <dbReference type="NCBI Taxonomy" id="1748331"/>
    <lineage>
        <taxon>Archaea</taxon>
        <taxon>Methanobacteriati</taxon>
        <taxon>Methanobacteriota</taxon>
        <taxon>Stenosarchaea group</taxon>
        <taxon>Halobacteria</taxon>
        <taxon>Halobacteriales</taxon>
        <taxon>Haloferacaceae</taxon>
        <taxon>Haloferax</taxon>
    </lineage>
</organism>
<dbReference type="Pfam" id="PF00116">
    <property type="entry name" value="COX2"/>
    <property type="match status" value="1"/>
</dbReference>
<proteinExistence type="inferred from homology"/>
<evidence type="ECO:0000256" key="2">
    <source>
        <dbReference type="ARBA" id="ARBA00007866"/>
    </source>
</evidence>
<comment type="similarity">
    <text evidence="2">Belongs to the cytochrome c oxidase subunit 2 family.</text>
</comment>
<evidence type="ECO:0000256" key="8">
    <source>
        <dbReference type="ARBA" id="ARBA00022967"/>
    </source>
</evidence>
<name>A0ABD5ZFS2_9EURY</name>
<reference evidence="17 18" key="1">
    <citation type="journal article" date="2019" name="Int. J. Syst. Evol. Microbiol.">
        <title>The Global Catalogue of Microorganisms (GCM) 10K type strain sequencing project: providing services to taxonomists for standard genome sequencing and annotation.</title>
        <authorList>
            <consortium name="The Broad Institute Genomics Platform"/>
            <consortium name="The Broad Institute Genome Sequencing Center for Infectious Disease"/>
            <person name="Wu L."/>
            <person name="Ma J."/>
        </authorList>
    </citation>
    <scope>NUCLEOTIDE SEQUENCE [LARGE SCALE GENOMIC DNA]</scope>
    <source>
        <strain evidence="17 18">DSM 29988</strain>
    </source>
</reference>
<evidence type="ECO:0000256" key="3">
    <source>
        <dbReference type="ARBA" id="ARBA00012949"/>
    </source>
</evidence>
<dbReference type="EC" id="7.1.1.9" evidence="3"/>
<dbReference type="PROSITE" id="PS50857">
    <property type="entry name" value="COX2_CUA"/>
    <property type="match status" value="1"/>
</dbReference>
<dbReference type="PANTHER" id="PTHR22888:SF9">
    <property type="entry name" value="CYTOCHROME C OXIDASE SUBUNIT 2"/>
    <property type="match status" value="1"/>
</dbReference>
<keyword evidence="4" id="KW-0813">Transport</keyword>
<evidence type="ECO:0000313" key="17">
    <source>
        <dbReference type="EMBL" id="MFC7204120.1"/>
    </source>
</evidence>
<dbReference type="Pfam" id="PF02790">
    <property type="entry name" value="COX2_TM"/>
    <property type="match status" value="1"/>
</dbReference>
<evidence type="ECO:0000256" key="12">
    <source>
        <dbReference type="ARBA" id="ARBA00023136"/>
    </source>
</evidence>
<dbReference type="PANTHER" id="PTHR22888">
    <property type="entry name" value="CYTOCHROME C OXIDASE, SUBUNIT II"/>
    <property type="match status" value="1"/>
</dbReference>
<keyword evidence="11" id="KW-0186">Copper</keyword>
<evidence type="ECO:0000259" key="16">
    <source>
        <dbReference type="PROSITE" id="PS50999"/>
    </source>
</evidence>
<dbReference type="Gene3D" id="2.60.40.420">
    <property type="entry name" value="Cupredoxins - blue copper proteins"/>
    <property type="match status" value="1"/>
</dbReference>
<sequence length="239" mass="26662">MRKTRFALASLLVTVAVALFATPVAAQTSASSELINQLNGKLLYIAIPITLLVEVILLYTVYKFRNSERALPTKENRRLEITWTIATAIILLFVGVASYGVLANENVTYQADSISADEDPVVITAEAYQWGWNMYYPENGNFTTGDQIVIPKDRPVVIHVTSQDVIHGFHVPELALKTDAMPTTTNTIKTVAYEEGTYQGYCTEFCGVAHSQMYFTVEVVSEDEYQTWLDEQQQSNSGE</sequence>
<dbReference type="GO" id="GO:0016020">
    <property type="term" value="C:membrane"/>
    <property type="evidence" value="ECO:0007669"/>
    <property type="project" value="UniProtKB-SubCell"/>
</dbReference>
<keyword evidence="10 14" id="KW-1133">Transmembrane helix</keyword>
<evidence type="ECO:0000259" key="15">
    <source>
        <dbReference type="PROSITE" id="PS50857"/>
    </source>
</evidence>
<evidence type="ECO:0000256" key="1">
    <source>
        <dbReference type="ARBA" id="ARBA00004141"/>
    </source>
</evidence>
<evidence type="ECO:0000313" key="18">
    <source>
        <dbReference type="Proteomes" id="UP001596481"/>
    </source>
</evidence>
<dbReference type="GO" id="GO:0004129">
    <property type="term" value="F:cytochrome-c oxidase activity"/>
    <property type="evidence" value="ECO:0007669"/>
    <property type="project" value="UniProtKB-EC"/>
</dbReference>
<evidence type="ECO:0000256" key="4">
    <source>
        <dbReference type="ARBA" id="ARBA00022448"/>
    </source>
</evidence>
<protein>
    <recommendedName>
        <fullName evidence="3">cytochrome-c oxidase</fullName>
        <ecNumber evidence="3">7.1.1.9</ecNumber>
    </recommendedName>
    <alternativeName>
        <fullName evidence="13">Cytochrome c oxidase polypeptide II</fullName>
    </alternativeName>
</protein>
<dbReference type="InterPro" id="IPR002429">
    <property type="entry name" value="CcO_II-like_C"/>
</dbReference>
<evidence type="ECO:0000256" key="7">
    <source>
        <dbReference type="ARBA" id="ARBA00022723"/>
    </source>
</evidence>
<dbReference type="InterPro" id="IPR001505">
    <property type="entry name" value="Copper_CuA"/>
</dbReference>
<keyword evidence="12 14" id="KW-0472">Membrane</keyword>
<dbReference type="InterPro" id="IPR008972">
    <property type="entry name" value="Cupredoxin"/>
</dbReference>
<evidence type="ECO:0000256" key="5">
    <source>
        <dbReference type="ARBA" id="ARBA00022660"/>
    </source>
</evidence>
<dbReference type="CDD" id="cd13914">
    <property type="entry name" value="CuRO_HCO_II_like_3"/>
    <property type="match status" value="1"/>
</dbReference>
<feature type="transmembrane region" description="Helical" evidence="14">
    <location>
        <begin position="42"/>
        <end position="62"/>
    </location>
</feature>
<comment type="caution">
    <text evidence="17">The sequence shown here is derived from an EMBL/GenBank/DDBJ whole genome shotgun (WGS) entry which is preliminary data.</text>
</comment>
<dbReference type="SUPFAM" id="SSF49503">
    <property type="entry name" value="Cupredoxins"/>
    <property type="match status" value="1"/>
</dbReference>
<keyword evidence="6 14" id="KW-0812">Transmembrane</keyword>
<evidence type="ECO:0000256" key="13">
    <source>
        <dbReference type="ARBA" id="ARBA00031389"/>
    </source>
</evidence>
<dbReference type="InterPro" id="IPR036257">
    <property type="entry name" value="Cyt_c_oxidase_su2_TM_sf"/>
</dbReference>
<keyword evidence="9" id="KW-0249">Electron transport</keyword>
<feature type="transmembrane region" description="Helical" evidence="14">
    <location>
        <begin position="83"/>
        <end position="102"/>
    </location>
</feature>
<comment type="subcellular location">
    <subcellularLocation>
        <location evidence="1">Membrane</location>
        <topology evidence="1">Multi-pass membrane protein</topology>
    </subcellularLocation>
</comment>
<dbReference type="InterPro" id="IPR014222">
    <property type="entry name" value="Cyt_c_oxidase_su2"/>
</dbReference>
<evidence type="ECO:0000256" key="9">
    <source>
        <dbReference type="ARBA" id="ARBA00022982"/>
    </source>
</evidence>
<dbReference type="NCBIfam" id="TIGR02866">
    <property type="entry name" value="CoxB"/>
    <property type="match status" value="1"/>
</dbReference>
<dbReference type="PROSITE" id="PS00078">
    <property type="entry name" value="COX2"/>
    <property type="match status" value="1"/>
</dbReference>
<evidence type="ECO:0000256" key="14">
    <source>
        <dbReference type="SAM" id="Phobius"/>
    </source>
</evidence>
<keyword evidence="7" id="KW-0479">Metal-binding</keyword>
<dbReference type="PROSITE" id="PS50999">
    <property type="entry name" value="COX2_TM"/>
    <property type="match status" value="1"/>
</dbReference>
<dbReference type="Proteomes" id="UP001596481">
    <property type="component" value="Unassembled WGS sequence"/>
</dbReference>
<dbReference type="EMBL" id="JBHTAA010000005">
    <property type="protein sequence ID" value="MFC7204120.1"/>
    <property type="molecule type" value="Genomic_DNA"/>
</dbReference>
<gene>
    <name evidence="17" type="primary">coxB</name>
    <name evidence="17" type="ORF">ACFQJC_11395</name>
</gene>
<dbReference type="GO" id="GO:0046872">
    <property type="term" value="F:metal ion binding"/>
    <property type="evidence" value="ECO:0007669"/>
    <property type="project" value="UniProtKB-KW"/>
</dbReference>
<feature type="domain" description="Cytochrome oxidase subunit II copper A binding" evidence="15">
    <location>
        <begin position="118"/>
        <end position="231"/>
    </location>
</feature>
<keyword evidence="8" id="KW-1278">Translocase</keyword>
<dbReference type="InterPro" id="IPR011759">
    <property type="entry name" value="Cyt_c_oxidase_su2_TM_dom"/>
</dbReference>
<dbReference type="AlphaFoldDB" id="A0ABD5ZFS2"/>
<feature type="domain" description="Cytochrome oxidase subunit II transmembrane region profile" evidence="16">
    <location>
        <begin position="12"/>
        <end position="109"/>
    </location>
</feature>
<keyword evidence="5" id="KW-0679">Respiratory chain</keyword>
<accession>A0ABD5ZFS2</accession>
<evidence type="ECO:0000256" key="11">
    <source>
        <dbReference type="ARBA" id="ARBA00023008"/>
    </source>
</evidence>
<evidence type="ECO:0000256" key="10">
    <source>
        <dbReference type="ARBA" id="ARBA00022989"/>
    </source>
</evidence>
<dbReference type="RefSeq" id="WP_390223552.1">
    <property type="nucleotide sequence ID" value="NZ_JBHTAA010000005.1"/>
</dbReference>
<keyword evidence="18" id="KW-1185">Reference proteome</keyword>
<dbReference type="SUPFAM" id="SSF81464">
    <property type="entry name" value="Cytochrome c oxidase subunit II-like, transmembrane region"/>
    <property type="match status" value="1"/>
</dbReference>
<dbReference type="Gene3D" id="1.10.287.90">
    <property type="match status" value="1"/>
</dbReference>
<dbReference type="PRINTS" id="PR01166">
    <property type="entry name" value="CYCOXIDASEII"/>
</dbReference>